<keyword evidence="2 4" id="KW-1133">Transmembrane helix</keyword>
<dbReference type="InterPro" id="IPR011701">
    <property type="entry name" value="MFS"/>
</dbReference>
<dbReference type="PROSITE" id="PS50850">
    <property type="entry name" value="MFS"/>
    <property type="match status" value="1"/>
</dbReference>
<feature type="domain" description="Major facilitator superfamily (MFS) profile" evidence="5">
    <location>
        <begin position="8"/>
        <end position="408"/>
    </location>
</feature>
<evidence type="ECO:0000313" key="7">
    <source>
        <dbReference type="Proteomes" id="UP000445696"/>
    </source>
</evidence>
<evidence type="ECO:0000256" key="1">
    <source>
        <dbReference type="ARBA" id="ARBA00022692"/>
    </source>
</evidence>
<dbReference type="PANTHER" id="PTHR11360:SF284">
    <property type="entry name" value="EG:103B4.3 PROTEIN-RELATED"/>
    <property type="match status" value="1"/>
</dbReference>
<feature type="transmembrane region" description="Helical" evidence="4">
    <location>
        <begin position="106"/>
        <end position="126"/>
    </location>
</feature>
<evidence type="ECO:0000259" key="5">
    <source>
        <dbReference type="PROSITE" id="PS50850"/>
    </source>
</evidence>
<dbReference type="EMBL" id="WTVA01000015">
    <property type="protein sequence ID" value="MZR23596.1"/>
    <property type="molecule type" value="Genomic_DNA"/>
</dbReference>
<keyword evidence="7" id="KW-1185">Reference proteome</keyword>
<dbReference type="AlphaFoldDB" id="A0A845MJW6"/>
<dbReference type="SUPFAM" id="SSF103473">
    <property type="entry name" value="MFS general substrate transporter"/>
    <property type="match status" value="1"/>
</dbReference>
<feature type="transmembrane region" description="Helical" evidence="4">
    <location>
        <begin position="228"/>
        <end position="254"/>
    </location>
</feature>
<dbReference type="InterPro" id="IPR036259">
    <property type="entry name" value="MFS_trans_sf"/>
</dbReference>
<gene>
    <name evidence="6" type="ORF">GQF03_14750</name>
</gene>
<evidence type="ECO:0000313" key="6">
    <source>
        <dbReference type="EMBL" id="MZR23596.1"/>
    </source>
</evidence>
<dbReference type="RefSeq" id="WP_161340052.1">
    <property type="nucleotide sequence ID" value="NZ_JBHSDG010000003.1"/>
</dbReference>
<dbReference type="Gene3D" id="1.20.1250.20">
    <property type="entry name" value="MFS general substrate transporter like domains"/>
    <property type="match status" value="1"/>
</dbReference>
<dbReference type="Proteomes" id="UP000445696">
    <property type="component" value="Unassembled WGS sequence"/>
</dbReference>
<dbReference type="GO" id="GO:0022857">
    <property type="term" value="F:transmembrane transporter activity"/>
    <property type="evidence" value="ECO:0007669"/>
    <property type="project" value="InterPro"/>
</dbReference>
<feature type="transmembrane region" description="Helical" evidence="4">
    <location>
        <begin position="174"/>
        <end position="192"/>
    </location>
</feature>
<proteinExistence type="predicted"/>
<feature type="transmembrane region" description="Helical" evidence="4">
    <location>
        <begin position="138"/>
        <end position="162"/>
    </location>
</feature>
<dbReference type="OrthoDB" id="9796632at2"/>
<feature type="transmembrane region" description="Helical" evidence="4">
    <location>
        <begin position="383"/>
        <end position="404"/>
    </location>
</feature>
<dbReference type="PANTHER" id="PTHR11360">
    <property type="entry name" value="MONOCARBOXYLATE TRANSPORTER"/>
    <property type="match status" value="1"/>
</dbReference>
<evidence type="ECO:0000256" key="4">
    <source>
        <dbReference type="SAM" id="Phobius"/>
    </source>
</evidence>
<evidence type="ECO:0000256" key="3">
    <source>
        <dbReference type="ARBA" id="ARBA00023136"/>
    </source>
</evidence>
<organism evidence="6 7">
    <name type="scientific">Sneathiella chungangensis</name>
    <dbReference type="NCBI Taxonomy" id="1418234"/>
    <lineage>
        <taxon>Bacteria</taxon>
        <taxon>Pseudomonadati</taxon>
        <taxon>Pseudomonadota</taxon>
        <taxon>Alphaproteobacteria</taxon>
        <taxon>Sneathiellales</taxon>
        <taxon>Sneathiellaceae</taxon>
        <taxon>Sneathiella</taxon>
    </lineage>
</organism>
<feature type="transmembrane region" description="Helical" evidence="4">
    <location>
        <begin position="354"/>
        <end position="377"/>
    </location>
</feature>
<dbReference type="InterPro" id="IPR050327">
    <property type="entry name" value="Proton-linked_MCT"/>
</dbReference>
<feature type="transmembrane region" description="Helical" evidence="4">
    <location>
        <begin position="51"/>
        <end position="70"/>
    </location>
</feature>
<keyword evidence="3 4" id="KW-0472">Membrane</keyword>
<feature type="transmembrane region" description="Helical" evidence="4">
    <location>
        <begin position="82"/>
        <end position="100"/>
    </location>
</feature>
<reference evidence="6 7" key="1">
    <citation type="journal article" date="2014" name="Int. J. Syst. Evol. Microbiol.">
        <title>Sneathiella chungangensis sp. nov., isolated from a marine sand, and emended description of the genus Sneathiella.</title>
        <authorList>
            <person name="Siamphan C."/>
            <person name="Kim H."/>
            <person name="Lee J.S."/>
            <person name="Kim W."/>
        </authorList>
    </citation>
    <scope>NUCLEOTIDE SEQUENCE [LARGE SCALE GENOMIC DNA]</scope>
    <source>
        <strain evidence="6 7">KCTC 32476</strain>
    </source>
</reference>
<keyword evidence="1 4" id="KW-0812">Transmembrane</keyword>
<dbReference type="InterPro" id="IPR020846">
    <property type="entry name" value="MFS_dom"/>
</dbReference>
<feature type="transmembrane region" description="Helical" evidence="4">
    <location>
        <begin position="266"/>
        <end position="286"/>
    </location>
</feature>
<feature type="transmembrane region" description="Helical" evidence="4">
    <location>
        <begin position="12"/>
        <end position="31"/>
    </location>
</feature>
<name>A0A845MJW6_9PROT</name>
<comment type="caution">
    <text evidence="6">The sequence shown here is derived from an EMBL/GenBank/DDBJ whole genome shotgun (WGS) entry which is preliminary data.</text>
</comment>
<accession>A0A845MJW6</accession>
<sequence length="411" mass="43933">MTQPKTTEFVPIAIGILAICFLMGVAGRFASENFPNLVSPLGDEFSWPRGTVASIYSMGGLITGLTGPIVGTLFDRLGPRNVYGLGILTAGIGLIGASFATNIWHFYFSISLLVGFSASCLGNVTNSALASRWFRSQIPLALAIIYSSMGLGSLLGLTFSQIFIETYGWRHAELLLGFSVLGLLCLILVLPWRRIAAGSRDLIRPKSSDIELPDVEWTMAAAVRTLSFWGLASVFFFTGNGMFSIVIQAVTYLIEIGLTPIEASVNFGLTGLLIPVGMLGAGYLALKIGLFRTAMLSYVITITAVICLWLLDSADHILPLYGFIICFGLSMGSRGPMIGSIASRLFRGRSFGAIYGGISVGGGLGVASGSFFSGLLYDLTGSYQVVFTYSIICLFVGASPFILVREIRSQS</sequence>
<evidence type="ECO:0000256" key="2">
    <source>
        <dbReference type="ARBA" id="ARBA00022989"/>
    </source>
</evidence>
<protein>
    <submittedName>
        <fullName evidence="6">MFS transporter</fullName>
    </submittedName>
</protein>
<dbReference type="CDD" id="cd17355">
    <property type="entry name" value="MFS_YcxA_like"/>
    <property type="match status" value="1"/>
</dbReference>
<feature type="transmembrane region" description="Helical" evidence="4">
    <location>
        <begin position="293"/>
        <end position="311"/>
    </location>
</feature>
<feature type="transmembrane region" description="Helical" evidence="4">
    <location>
        <begin position="317"/>
        <end position="333"/>
    </location>
</feature>
<dbReference type="Pfam" id="PF07690">
    <property type="entry name" value="MFS_1"/>
    <property type="match status" value="1"/>
</dbReference>